<keyword evidence="2" id="KW-0472">Membrane</keyword>
<organism evidence="3 4">
    <name type="scientific">Vespula pensylvanica</name>
    <name type="common">Western yellow jacket</name>
    <name type="synonym">Wasp</name>
    <dbReference type="NCBI Taxonomy" id="30213"/>
    <lineage>
        <taxon>Eukaryota</taxon>
        <taxon>Metazoa</taxon>
        <taxon>Ecdysozoa</taxon>
        <taxon>Arthropoda</taxon>
        <taxon>Hexapoda</taxon>
        <taxon>Insecta</taxon>
        <taxon>Pterygota</taxon>
        <taxon>Neoptera</taxon>
        <taxon>Endopterygota</taxon>
        <taxon>Hymenoptera</taxon>
        <taxon>Apocrita</taxon>
        <taxon>Aculeata</taxon>
        <taxon>Vespoidea</taxon>
        <taxon>Vespidae</taxon>
        <taxon>Vespinae</taxon>
        <taxon>Vespula</taxon>
    </lineage>
</organism>
<sequence>MDYGSSKDRAGFPEEFQDAFQRVSAMVMVIAIATAADVTFLSFLANFSSHLSRRIADIRVQFELAGFGEYGSFVVYRGAQDRLPSSPSVDSERRKANGTERTTTWQPDGC</sequence>
<accession>A0A834NSA1</accession>
<feature type="region of interest" description="Disordered" evidence="1">
    <location>
        <begin position="81"/>
        <end position="110"/>
    </location>
</feature>
<keyword evidence="2" id="KW-0812">Transmembrane</keyword>
<dbReference type="EMBL" id="JACSDY010000010">
    <property type="protein sequence ID" value="KAF7416997.1"/>
    <property type="molecule type" value="Genomic_DNA"/>
</dbReference>
<evidence type="ECO:0000256" key="1">
    <source>
        <dbReference type="SAM" id="MobiDB-lite"/>
    </source>
</evidence>
<comment type="caution">
    <text evidence="3">The sequence shown here is derived from an EMBL/GenBank/DDBJ whole genome shotgun (WGS) entry which is preliminary data.</text>
</comment>
<dbReference type="Proteomes" id="UP000600918">
    <property type="component" value="Unassembled WGS sequence"/>
</dbReference>
<reference evidence="3" key="1">
    <citation type="journal article" date="2020" name="G3 (Bethesda)">
        <title>High-Quality Assemblies for Three Invasive Social Wasps from the &lt;i&gt;Vespula&lt;/i&gt; Genus.</title>
        <authorList>
            <person name="Harrop T.W.R."/>
            <person name="Guhlin J."/>
            <person name="McLaughlin G.M."/>
            <person name="Permina E."/>
            <person name="Stockwell P."/>
            <person name="Gilligan J."/>
            <person name="Le Lec M.F."/>
            <person name="Gruber M.A.M."/>
            <person name="Quinn O."/>
            <person name="Lovegrove M."/>
            <person name="Duncan E.J."/>
            <person name="Remnant E.J."/>
            <person name="Van Eeckhoven J."/>
            <person name="Graham B."/>
            <person name="Knapp R.A."/>
            <person name="Langford K.W."/>
            <person name="Kronenberg Z."/>
            <person name="Press M.O."/>
            <person name="Eacker S.M."/>
            <person name="Wilson-Rankin E.E."/>
            <person name="Purcell J."/>
            <person name="Lester P.J."/>
            <person name="Dearden P.K."/>
        </authorList>
    </citation>
    <scope>NUCLEOTIDE SEQUENCE</scope>
    <source>
        <strain evidence="3">Volc-1</strain>
    </source>
</reference>
<evidence type="ECO:0000313" key="4">
    <source>
        <dbReference type="Proteomes" id="UP000600918"/>
    </source>
</evidence>
<proteinExistence type="predicted"/>
<dbReference type="AlphaFoldDB" id="A0A834NSA1"/>
<feature type="transmembrane region" description="Helical" evidence="2">
    <location>
        <begin position="23"/>
        <end position="45"/>
    </location>
</feature>
<gene>
    <name evidence="3" type="ORF">H0235_011528</name>
</gene>
<feature type="compositionally biased region" description="Polar residues" evidence="1">
    <location>
        <begin position="99"/>
        <end position="110"/>
    </location>
</feature>
<evidence type="ECO:0000256" key="2">
    <source>
        <dbReference type="SAM" id="Phobius"/>
    </source>
</evidence>
<keyword evidence="2" id="KW-1133">Transmembrane helix</keyword>
<protein>
    <submittedName>
        <fullName evidence="3">Uncharacterized protein</fullName>
    </submittedName>
</protein>
<name>A0A834NSA1_VESPE</name>
<evidence type="ECO:0000313" key="3">
    <source>
        <dbReference type="EMBL" id="KAF7416997.1"/>
    </source>
</evidence>
<keyword evidence="4" id="KW-1185">Reference proteome</keyword>